<accession>A0A6V2G2V0</accession>
<organism evidence="4">
    <name type="scientific">Ditylum brightwellii</name>
    <dbReference type="NCBI Taxonomy" id="49249"/>
    <lineage>
        <taxon>Eukaryota</taxon>
        <taxon>Sar</taxon>
        <taxon>Stramenopiles</taxon>
        <taxon>Ochrophyta</taxon>
        <taxon>Bacillariophyta</taxon>
        <taxon>Mediophyceae</taxon>
        <taxon>Lithodesmiophycidae</taxon>
        <taxon>Lithodesmiales</taxon>
        <taxon>Lithodesmiaceae</taxon>
        <taxon>Ditylum</taxon>
    </lineage>
</organism>
<feature type="chain" id="PRO_5036192607" description="Transmembrane protein" evidence="2">
    <location>
        <begin position="20"/>
        <end position="381"/>
    </location>
</feature>
<keyword evidence="1" id="KW-0472">Membrane</keyword>
<feature type="transmembrane region" description="Helical" evidence="1">
    <location>
        <begin position="351"/>
        <end position="371"/>
    </location>
</feature>
<evidence type="ECO:0008006" key="6">
    <source>
        <dbReference type="Google" id="ProtNLM"/>
    </source>
</evidence>
<evidence type="ECO:0000313" key="4">
    <source>
        <dbReference type="EMBL" id="CAE4611408.1"/>
    </source>
</evidence>
<dbReference type="EMBL" id="HBNS01021553">
    <property type="protein sequence ID" value="CAE4611408.1"/>
    <property type="molecule type" value="Transcribed_RNA"/>
</dbReference>
<feature type="signal peptide" evidence="2">
    <location>
        <begin position="1"/>
        <end position="19"/>
    </location>
</feature>
<evidence type="ECO:0000313" key="3">
    <source>
        <dbReference type="EMBL" id="CAE4611405.1"/>
    </source>
</evidence>
<dbReference type="EMBL" id="HBNS01021551">
    <property type="protein sequence ID" value="CAE4611405.1"/>
    <property type="molecule type" value="Transcribed_RNA"/>
</dbReference>
<keyword evidence="1" id="KW-0812">Transmembrane</keyword>
<dbReference type="AlphaFoldDB" id="A0A6V2G2V0"/>
<evidence type="ECO:0000256" key="1">
    <source>
        <dbReference type="SAM" id="Phobius"/>
    </source>
</evidence>
<protein>
    <recommendedName>
        <fullName evidence="6">Transmembrane protein</fullName>
    </recommendedName>
</protein>
<evidence type="ECO:0000313" key="5">
    <source>
        <dbReference type="EMBL" id="CAE4611409.1"/>
    </source>
</evidence>
<feature type="transmembrane region" description="Helical" evidence="1">
    <location>
        <begin position="313"/>
        <end position="339"/>
    </location>
</feature>
<keyword evidence="2" id="KW-0732">Signal</keyword>
<reference evidence="4" key="1">
    <citation type="submission" date="2021-01" db="EMBL/GenBank/DDBJ databases">
        <authorList>
            <person name="Corre E."/>
            <person name="Pelletier E."/>
            <person name="Niang G."/>
            <person name="Scheremetjew M."/>
            <person name="Finn R."/>
            <person name="Kale V."/>
            <person name="Holt S."/>
            <person name="Cochrane G."/>
            <person name="Meng A."/>
            <person name="Brown T."/>
            <person name="Cohen L."/>
        </authorList>
    </citation>
    <scope>NUCLEOTIDE SEQUENCE</scope>
    <source>
        <strain evidence="4">GSO104</strain>
    </source>
</reference>
<evidence type="ECO:0000256" key="2">
    <source>
        <dbReference type="SAM" id="SignalP"/>
    </source>
</evidence>
<proteinExistence type="predicted"/>
<dbReference type="EMBL" id="HBNS01021554">
    <property type="protein sequence ID" value="CAE4611409.1"/>
    <property type="molecule type" value="Transcribed_RNA"/>
</dbReference>
<feature type="transmembrane region" description="Helical" evidence="1">
    <location>
        <begin position="255"/>
        <end position="275"/>
    </location>
</feature>
<sequence>MSNSLIVILLLFLKAVVTAVSTNDNNNNNPATIYPPPPPPLPTASYFRRFFPDSESRDEEVDYMKEGGATDWINESLHYEQVRPYSETETSTFPFHPWSVGSQVGEPNSGVWSQRGSIPTYNDHFDTIEEEEESAITTPPFTFFHKMWDKFLISRESGATAAGEQAGERVSAKIIERSGEKLAKRAVSKRGSSTLVRNSRRNAAATAKRSVAGHVTKVGVEHASETLQKGVKTISSSYTPVKIARRNSNRIARKFGRAFLITLPALGGLFAISLFKADLKRMAEVQEEQDDWDWRTTGTLPSYRKHRYCLPSILFGGAAVSDFVDAVSHFFIAYAFLVGLEQSNTDWLESISFFCAAISLFCAVSGEVIGYQRMKTRSGRH</sequence>
<keyword evidence="1" id="KW-1133">Transmembrane helix</keyword>
<name>A0A6V2G2V0_9STRA</name>
<gene>
    <name evidence="3" type="ORF">DBRI00130_LOCUS17080</name>
    <name evidence="4" type="ORF">DBRI00130_LOCUS17081</name>
    <name evidence="5" type="ORF">DBRI00130_LOCUS17082</name>
</gene>